<proteinExistence type="predicted"/>
<accession>A0A6G1I9T8</accession>
<feature type="compositionally biased region" description="Low complexity" evidence="1">
    <location>
        <begin position="160"/>
        <end position="171"/>
    </location>
</feature>
<sequence>MSRWSDFMAYQWQADAVQQALDPQGLKAVLQSDVVNGQSQDTIKYALQLTDQIIQYWDSGAEHKPARFTLEQNPEAFHALIACPNGRGVAWLLTQHKETFGVREIWAIDVFHVLEEGVGEEGSEWKVERDPKDPNGYDMNNNNQLEMLFYIRPVQGTPLSQPGSPGAESPAAEPPSQPGSPGVEPPAAEPPSQPRSPGVQSPAAEPPSQPGSPGVQSPAAEPPSSLPFKSDSEDRALGLQRAKSRRSVQVVEKPTFWQEFVCKGDRYIAMMAAPDLATAGTASGHGNVASAYPNLDDATIINSGWTINTFGADIDLRLSGYEAMCKAIGLRPEFAYGVSYIYGDLEKGYFTNVVSQGTIFAEANLSPSNKGPQLASTSLPQRWADFVHHQWMNDATQQALDPRGLNYVLQDGVMNVQTRDCLIYAMQQTGQAIKFWTPGKPPPVWFTLTDTPEPFKALLASPNGRGAAWLLTQHKDTFGVREIWGITAFHALKYDFLEPDPYDREGMDMNRWDNSLQILFHIRPVAPRDSVQQVRSRRSVQVIPEPPWWVDYVCQGAKFMAMMAAPDLATAAKVGGRDSVESDYPDLDEKTILDIGWAINTMAATINLELPGFKPMLQKLGLKAKKVTGETFQRKANVSWPTRAYFMNAIYQGMLIGLNNQSPATLPQAAGSPPALRQSWSDFVHYQWKKDKDQQALDPKGLKYVLRHHVINERTRDAVQYAMQQTKQVVQYWNRGGSPARLTPEDTPEEFKAMLATPNGHGIPWLLTQHKDTFGVREVYAIEIFHVYEALFNGDEPPSDDPMGRDFTEEWLNKLEILFYIREVSSPGAPAKAPAKAPADVQLKAKL</sequence>
<feature type="region of interest" description="Disordered" evidence="1">
    <location>
        <begin position="119"/>
        <end position="141"/>
    </location>
</feature>
<protein>
    <submittedName>
        <fullName evidence="2">Uncharacterized protein</fullName>
    </submittedName>
</protein>
<gene>
    <name evidence="2" type="ORF">EJ06DRAFT_11388</name>
</gene>
<evidence type="ECO:0000313" key="2">
    <source>
        <dbReference type="EMBL" id="KAF2405068.1"/>
    </source>
</evidence>
<feature type="compositionally biased region" description="Pro residues" evidence="1">
    <location>
        <begin position="172"/>
        <end position="194"/>
    </location>
</feature>
<dbReference type="AlphaFoldDB" id="A0A6G1I9T8"/>
<evidence type="ECO:0000256" key="1">
    <source>
        <dbReference type="SAM" id="MobiDB-lite"/>
    </source>
</evidence>
<organism evidence="2 3">
    <name type="scientific">Trichodelitschia bisporula</name>
    <dbReference type="NCBI Taxonomy" id="703511"/>
    <lineage>
        <taxon>Eukaryota</taxon>
        <taxon>Fungi</taxon>
        <taxon>Dikarya</taxon>
        <taxon>Ascomycota</taxon>
        <taxon>Pezizomycotina</taxon>
        <taxon>Dothideomycetes</taxon>
        <taxon>Dothideomycetes incertae sedis</taxon>
        <taxon>Phaeotrichales</taxon>
        <taxon>Phaeotrichaceae</taxon>
        <taxon>Trichodelitschia</taxon>
    </lineage>
</organism>
<dbReference type="EMBL" id="ML996687">
    <property type="protein sequence ID" value="KAF2405068.1"/>
    <property type="molecule type" value="Genomic_DNA"/>
</dbReference>
<evidence type="ECO:0000313" key="3">
    <source>
        <dbReference type="Proteomes" id="UP000799640"/>
    </source>
</evidence>
<feature type="region of interest" description="Disordered" evidence="1">
    <location>
        <begin position="155"/>
        <end position="234"/>
    </location>
</feature>
<dbReference type="Proteomes" id="UP000799640">
    <property type="component" value="Unassembled WGS sequence"/>
</dbReference>
<name>A0A6G1I9T8_9PEZI</name>
<keyword evidence="3" id="KW-1185">Reference proteome</keyword>
<dbReference type="OrthoDB" id="5337308at2759"/>
<feature type="compositionally biased region" description="Basic and acidic residues" evidence="1">
    <location>
        <begin position="123"/>
        <end position="135"/>
    </location>
</feature>
<reference evidence="2" key="1">
    <citation type="journal article" date="2020" name="Stud. Mycol.">
        <title>101 Dothideomycetes genomes: a test case for predicting lifestyles and emergence of pathogens.</title>
        <authorList>
            <person name="Haridas S."/>
            <person name="Albert R."/>
            <person name="Binder M."/>
            <person name="Bloem J."/>
            <person name="Labutti K."/>
            <person name="Salamov A."/>
            <person name="Andreopoulos B."/>
            <person name="Baker S."/>
            <person name="Barry K."/>
            <person name="Bills G."/>
            <person name="Bluhm B."/>
            <person name="Cannon C."/>
            <person name="Castanera R."/>
            <person name="Culley D."/>
            <person name="Daum C."/>
            <person name="Ezra D."/>
            <person name="Gonzalez J."/>
            <person name="Henrissat B."/>
            <person name="Kuo A."/>
            <person name="Liang C."/>
            <person name="Lipzen A."/>
            <person name="Lutzoni F."/>
            <person name="Magnuson J."/>
            <person name="Mondo S."/>
            <person name="Nolan M."/>
            <person name="Ohm R."/>
            <person name="Pangilinan J."/>
            <person name="Park H.-J."/>
            <person name="Ramirez L."/>
            <person name="Alfaro M."/>
            <person name="Sun H."/>
            <person name="Tritt A."/>
            <person name="Yoshinaga Y."/>
            <person name="Zwiers L.-H."/>
            <person name="Turgeon B."/>
            <person name="Goodwin S."/>
            <person name="Spatafora J."/>
            <person name="Crous P."/>
            <person name="Grigoriev I."/>
        </authorList>
    </citation>
    <scope>NUCLEOTIDE SEQUENCE</scope>
    <source>
        <strain evidence="2">CBS 262.69</strain>
    </source>
</reference>